<comment type="caution">
    <text evidence="10">The sequence shown here is derived from an EMBL/GenBank/DDBJ whole genome shotgun (WGS) entry which is preliminary data.</text>
</comment>
<dbReference type="AlphaFoldDB" id="A0A7X9RWG5"/>
<organism evidence="10 11">
    <name type="scientific">Flammeovirga aprica JL-4</name>
    <dbReference type="NCBI Taxonomy" id="694437"/>
    <lineage>
        <taxon>Bacteria</taxon>
        <taxon>Pseudomonadati</taxon>
        <taxon>Bacteroidota</taxon>
        <taxon>Cytophagia</taxon>
        <taxon>Cytophagales</taxon>
        <taxon>Flammeovirgaceae</taxon>
        <taxon>Flammeovirga</taxon>
    </lineage>
</organism>
<evidence type="ECO:0000256" key="4">
    <source>
        <dbReference type="ARBA" id="ARBA00022694"/>
    </source>
</evidence>
<dbReference type="GO" id="GO:0032267">
    <property type="term" value="F:tRNA(Ile)-lysidine synthase activity"/>
    <property type="evidence" value="ECO:0007669"/>
    <property type="project" value="UniProtKB-EC"/>
</dbReference>
<dbReference type="PANTHER" id="PTHR43033:SF1">
    <property type="entry name" value="TRNA(ILE)-LYSIDINE SYNTHASE-RELATED"/>
    <property type="match status" value="1"/>
</dbReference>
<dbReference type="InterPro" id="IPR012796">
    <property type="entry name" value="Lysidine-tRNA-synth_C"/>
</dbReference>
<dbReference type="InterPro" id="IPR011063">
    <property type="entry name" value="TilS/TtcA_N"/>
</dbReference>
<dbReference type="SUPFAM" id="SSF52402">
    <property type="entry name" value="Adenine nucleotide alpha hydrolases-like"/>
    <property type="match status" value="1"/>
</dbReference>
<dbReference type="Proteomes" id="UP000576082">
    <property type="component" value="Unassembled WGS sequence"/>
</dbReference>
<comment type="subcellular location">
    <subcellularLocation>
        <location evidence="1 8">Cytoplasm</location>
    </subcellularLocation>
</comment>
<evidence type="ECO:0000256" key="2">
    <source>
        <dbReference type="ARBA" id="ARBA00022490"/>
    </source>
</evidence>
<keyword evidence="2 8" id="KW-0963">Cytoplasm</keyword>
<name>A0A7X9RWG5_9BACT</name>
<dbReference type="RefSeq" id="WP_169658232.1">
    <property type="nucleotide sequence ID" value="NZ_JABANE010000052.1"/>
</dbReference>
<proteinExistence type="inferred from homology"/>
<dbReference type="NCBIfam" id="TIGR02433">
    <property type="entry name" value="lysidine_TilS_C"/>
    <property type="match status" value="1"/>
</dbReference>
<reference evidence="10 11" key="1">
    <citation type="submission" date="2020-04" db="EMBL/GenBank/DDBJ databases">
        <title>Flammeovirga sp. SR4, a novel species isolated from seawater.</title>
        <authorList>
            <person name="Wang X."/>
        </authorList>
    </citation>
    <scope>NUCLEOTIDE SEQUENCE [LARGE SCALE GENOMIC DNA]</scope>
    <source>
        <strain evidence="10 11">ATCC 23126</strain>
    </source>
</reference>
<dbReference type="Pfam" id="PF01171">
    <property type="entry name" value="ATP_bind_3"/>
    <property type="match status" value="1"/>
</dbReference>
<comment type="function">
    <text evidence="8">Ligates lysine onto the cytidine present at position 34 of the AUA codon-specific tRNA(Ile) that contains the anticodon CAU, in an ATP-dependent manner. Cytidine is converted to lysidine, thus changing the amino acid specificity of the tRNA from methionine to isoleucine.</text>
</comment>
<dbReference type="Gene3D" id="3.40.50.620">
    <property type="entry name" value="HUPs"/>
    <property type="match status" value="1"/>
</dbReference>
<evidence type="ECO:0000256" key="3">
    <source>
        <dbReference type="ARBA" id="ARBA00022598"/>
    </source>
</evidence>
<protein>
    <recommendedName>
        <fullName evidence="8">tRNA(Ile)-lysidine synthase</fullName>
        <ecNumber evidence="8">6.3.4.19</ecNumber>
    </recommendedName>
    <alternativeName>
        <fullName evidence="8">tRNA(Ile)-2-lysyl-cytidine synthase</fullName>
    </alternativeName>
    <alternativeName>
        <fullName evidence="8">tRNA(Ile)-lysidine synthetase</fullName>
    </alternativeName>
</protein>
<comment type="domain">
    <text evidence="8">The N-terminal region contains the highly conserved SGGXDS motif, predicted to be a P-loop motif involved in ATP binding.</text>
</comment>
<evidence type="ECO:0000256" key="8">
    <source>
        <dbReference type="HAMAP-Rule" id="MF_01161"/>
    </source>
</evidence>
<accession>A0A7X9RWG5</accession>
<dbReference type="GO" id="GO:0005737">
    <property type="term" value="C:cytoplasm"/>
    <property type="evidence" value="ECO:0007669"/>
    <property type="project" value="UniProtKB-SubCell"/>
</dbReference>
<dbReference type="InterPro" id="IPR014729">
    <property type="entry name" value="Rossmann-like_a/b/a_fold"/>
</dbReference>
<feature type="binding site" evidence="8">
    <location>
        <begin position="33"/>
        <end position="38"/>
    </location>
    <ligand>
        <name>ATP</name>
        <dbReference type="ChEBI" id="CHEBI:30616"/>
    </ligand>
</feature>
<comment type="similarity">
    <text evidence="8">Belongs to the tRNA(Ile)-lysidine synthase family.</text>
</comment>
<evidence type="ECO:0000313" key="10">
    <source>
        <dbReference type="EMBL" id="NME69982.1"/>
    </source>
</evidence>
<gene>
    <name evidence="8 10" type="primary">tilS</name>
    <name evidence="10" type="ORF">HHU12_18560</name>
</gene>
<dbReference type="EMBL" id="JABANE010000052">
    <property type="protein sequence ID" value="NME69982.1"/>
    <property type="molecule type" value="Genomic_DNA"/>
</dbReference>
<comment type="catalytic activity">
    <reaction evidence="7 8">
        <text>cytidine(34) in tRNA(Ile2) + L-lysine + ATP = lysidine(34) in tRNA(Ile2) + AMP + diphosphate + H(+)</text>
        <dbReference type="Rhea" id="RHEA:43744"/>
        <dbReference type="Rhea" id="RHEA-COMP:10625"/>
        <dbReference type="Rhea" id="RHEA-COMP:10670"/>
        <dbReference type="ChEBI" id="CHEBI:15378"/>
        <dbReference type="ChEBI" id="CHEBI:30616"/>
        <dbReference type="ChEBI" id="CHEBI:32551"/>
        <dbReference type="ChEBI" id="CHEBI:33019"/>
        <dbReference type="ChEBI" id="CHEBI:82748"/>
        <dbReference type="ChEBI" id="CHEBI:83665"/>
        <dbReference type="ChEBI" id="CHEBI:456215"/>
        <dbReference type="EC" id="6.3.4.19"/>
    </reaction>
</comment>
<keyword evidence="3 8" id="KW-0436">Ligase</keyword>
<dbReference type="GO" id="GO:0006400">
    <property type="term" value="P:tRNA modification"/>
    <property type="evidence" value="ECO:0007669"/>
    <property type="project" value="UniProtKB-UniRule"/>
</dbReference>
<evidence type="ECO:0000256" key="5">
    <source>
        <dbReference type="ARBA" id="ARBA00022741"/>
    </source>
</evidence>
<sequence length="450" mass="52550">MIDIHKTYNDQFLTFLNRIEVRITENKLLLAFSGGVDSVALALFLKYNNVDFALAHMNFQLRGEDSNEDESFARSFAERIGVPIYIKKVDTNKEVEESNQSVQMVARKLRYDWFQEILNENNYDFIATAHHKSDHLETILFNLTKGTGIEGLHGILPKRGNIVRPLLFLTKEEIVQIVTENKWKWREDKSNQSTKYARNKLRHQVIPILKEINPSVEKTIQLSSELFYKVEQNLFNQLESFKKKYVKTENEEILIDIREVKAVDEILLYYFLKPYQFDFVTVQDLYRNKDKSSLIYYSANNVMALHTTQNVAILKEEVKKAKEFDVATNITNDEKEFFYNDNKISVSKIVVNNRAEAVAETLLITEDRFPLTIRKVMKGDRIKPFGMKSGSKKVFDLLQDEKIPQYLRSEILVLESHDGEILSVLGIRNSESLRIRNFPCKLMKISIEKH</sequence>
<dbReference type="PANTHER" id="PTHR43033">
    <property type="entry name" value="TRNA(ILE)-LYSIDINE SYNTHASE-RELATED"/>
    <property type="match status" value="1"/>
</dbReference>
<evidence type="ECO:0000256" key="7">
    <source>
        <dbReference type="ARBA" id="ARBA00048539"/>
    </source>
</evidence>
<keyword evidence="5 8" id="KW-0547">Nucleotide-binding</keyword>
<keyword evidence="4 8" id="KW-0819">tRNA processing</keyword>
<dbReference type="CDD" id="cd01992">
    <property type="entry name" value="TilS_N"/>
    <property type="match status" value="1"/>
</dbReference>
<evidence type="ECO:0000259" key="9">
    <source>
        <dbReference type="SMART" id="SM00977"/>
    </source>
</evidence>
<evidence type="ECO:0000256" key="6">
    <source>
        <dbReference type="ARBA" id="ARBA00022840"/>
    </source>
</evidence>
<dbReference type="InterPro" id="IPR012094">
    <property type="entry name" value="tRNA_Ile_lys_synt"/>
</dbReference>
<dbReference type="SUPFAM" id="SSF56037">
    <property type="entry name" value="PheT/TilS domain"/>
    <property type="match status" value="1"/>
</dbReference>
<feature type="domain" description="Lysidine-tRNA(Ile) synthetase C-terminal" evidence="9">
    <location>
        <begin position="371"/>
        <end position="435"/>
    </location>
</feature>
<dbReference type="EC" id="6.3.4.19" evidence="8"/>
<dbReference type="Pfam" id="PF11734">
    <property type="entry name" value="TilS_C"/>
    <property type="match status" value="1"/>
</dbReference>
<keyword evidence="6 8" id="KW-0067">ATP-binding</keyword>
<dbReference type="HAMAP" id="MF_01161">
    <property type="entry name" value="tRNA_Ile_lys_synt"/>
    <property type="match status" value="1"/>
</dbReference>
<keyword evidence="11" id="KW-1185">Reference proteome</keyword>
<dbReference type="GO" id="GO:0005524">
    <property type="term" value="F:ATP binding"/>
    <property type="evidence" value="ECO:0007669"/>
    <property type="project" value="UniProtKB-UniRule"/>
</dbReference>
<evidence type="ECO:0000256" key="1">
    <source>
        <dbReference type="ARBA" id="ARBA00004496"/>
    </source>
</evidence>
<dbReference type="InterPro" id="IPR012795">
    <property type="entry name" value="tRNA_Ile_lys_synt_N"/>
</dbReference>
<evidence type="ECO:0000313" key="11">
    <source>
        <dbReference type="Proteomes" id="UP000576082"/>
    </source>
</evidence>
<dbReference type="SMART" id="SM00977">
    <property type="entry name" value="TilS_C"/>
    <property type="match status" value="1"/>
</dbReference>
<dbReference type="NCBIfam" id="TIGR02432">
    <property type="entry name" value="lysidine_TilS_N"/>
    <property type="match status" value="1"/>
</dbReference>